<keyword evidence="3 9" id="KW-0808">Transferase</keyword>
<reference evidence="9 10" key="2">
    <citation type="submission" date="2020-08" db="EMBL/GenBank/DDBJ databases">
        <title>The Agave Microbiome: Exploring the role of microbial communities in plant adaptations to desert environments.</title>
        <authorList>
            <person name="Partida-Martinez L.P."/>
        </authorList>
    </citation>
    <scope>NUCLEOTIDE SEQUENCE [LARGE SCALE GENOMIC DNA]</scope>
    <source>
        <strain evidence="9 10">AT2.17</strain>
    </source>
</reference>
<evidence type="ECO:0000256" key="3">
    <source>
        <dbReference type="ARBA" id="ARBA00022679"/>
    </source>
</evidence>
<evidence type="ECO:0000313" key="9">
    <source>
        <dbReference type="EMBL" id="NYE35828.1"/>
    </source>
</evidence>
<reference evidence="9 10" key="1">
    <citation type="submission" date="2020-07" db="EMBL/GenBank/DDBJ databases">
        <authorList>
            <person name="Partida-Martinez L."/>
            <person name="Huntemann M."/>
            <person name="Clum A."/>
            <person name="Wang J."/>
            <person name="Palaniappan K."/>
            <person name="Ritter S."/>
            <person name="Chen I.-M."/>
            <person name="Stamatis D."/>
            <person name="Reddy T."/>
            <person name="O'Malley R."/>
            <person name="Daum C."/>
            <person name="Shapiro N."/>
            <person name="Ivanova N."/>
            <person name="Kyrpides N."/>
            <person name="Woyke T."/>
        </authorList>
    </citation>
    <scope>NUCLEOTIDE SEQUENCE [LARGE SCALE GENOMIC DNA]</scope>
    <source>
        <strain evidence="9 10">AT2.17</strain>
    </source>
</reference>
<gene>
    <name evidence="9" type="ORF">F4692_000932</name>
</gene>
<dbReference type="PANTHER" id="PTHR42870:SF1">
    <property type="entry name" value="NON-SPECIFIC LIPID-TRANSFER PROTEIN-LIKE 2"/>
    <property type="match status" value="1"/>
</dbReference>
<dbReference type="CDD" id="cd00829">
    <property type="entry name" value="SCP-x_thiolase"/>
    <property type="match status" value="1"/>
</dbReference>
<dbReference type="Proteomes" id="UP000549911">
    <property type="component" value="Unassembled WGS sequence"/>
</dbReference>
<dbReference type="SUPFAM" id="SSF53901">
    <property type="entry name" value="Thiolase-like"/>
    <property type="match status" value="1"/>
</dbReference>
<protein>
    <recommendedName>
        <fullName evidence="1">propanoyl-CoA C-acyltransferase</fullName>
        <ecNumber evidence="1">2.3.1.176</ecNumber>
    </recommendedName>
    <alternativeName>
        <fullName evidence="6">Propanoyl-CoA C-acyltransferase</fullName>
    </alternativeName>
</protein>
<sequence length="373" mass="38316">MSAYVYGVGTSHFGRQPGVGGPALAQQAVLEALRDAEVDSVDAVYAGTVFGAPGTAQRALQSVGITGVPVLTFENACATSSTGFHEARHAVLSGRYERVLVLGIETMTAHFNGPITPEETDAEGRAGLALPGVYAMVASRYDHLHGLRPEALAAVAVKNRRHGSLNDRAQHGVEVTAEEVLASRMVADPLTLLQCCDISDAATAAVVGVDRGRTRDVRIAASALRSGGLWDHRSDQPWGYELMGQVAADAWAEAGIGPEDVDLFEVHDAFTIGEITATEALGLAEPGGGQDLVLSGHTTLGGRQPVNPSGGLLSRGHPLGATGLAQVAEGVWHVRGEAGARQVEGARVAAVETMGGGTAGIDGNGCVVVVLGG</sequence>
<dbReference type="RefSeq" id="WP_179618435.1">
    <property type="nucleotide sequence ID" value="NZ_JACCBW010000001.1"/>
</dbReference>
<dbReference type="PANTHER" id="PTHR42870">
    <property type="entry name" value="ACETYL-COA C-ACETYLTRANSFERASE"/>
    <property type="match status" value="1"/>
</dbReference>
<dbReference type="InterPro" id="IPR020613">
    <property type="entry name" value="Thiolase_CS"/>
</dbReference>
<dbReference type="GO" id="GO:0008289">
    <property type="term" value="F:lipid binding"/>
    <property type="evidence" value="ECO:0007669"/>
    <property type="project" value="UniProtKB-KW"/>
</dbReference>
<evidence type="ECO:0000256" key="5">
    <source>
        <dbReference type="ARBA" id="ARBA00023121"/>
    </source>
</evidence>
<keyword evidence="2" id="KW-0813">Transport</keyword>
<dbReference type="InterPro" id="IPR055140">
    <property type="entry name" value="Thiolase_C_2"/>
</dbReference>
<evidence type="ECO:0000256" key="6">
    <source>
        <dbReference type="ARBA" id="ARBA00032316"/>
    </source>
</evidence>
<dbReference type="GO" id="GO:0006869">
    <property type="term" value="P:lipid transport"/>
    <property type="evidence" value="ECO:0007669"/>
    <property type="project" value="UniProtKB-KW"/>
</dbReference>
<organism evidence="9 10">
    <name type="scientific">Nocardioides cavernae</name>
    <dbReference type="NCBI Taxonomy" id="1921566"/>
    <lineage>
        <taxon>Bacteria</taxon>
        <taxon>Bacillati</taxon>
        <taxon>Actinomycetota</taxon>
        <taxon>Actinomycetes</taxon>
        <taxon>Propionibacteriales</taxon>
        <taxon>Nocardioidaceae</taxon>
        <taxon>Nocardioides</taxon>
    </lineage>
</organism>
<proteinExistence type="predicted"/>
<keyword evidence="5" id="KW-0446">Lipid-binding</keyword>
<evidence type="ECO:0000256" key="4">
    <source>
        <dbReference type="ARBA" id="ARBA00023055"/>
    </source>
</evidence>
<dbReference type="PIRSF" id="PIRSF000429">
    <property type="entry name" value="Ac-CoA_Ac_transf"/>
    <property type="match status" value="1"/>
</dbReference>
<keyword evidence="10" id="KW-1185">Reference proteome</keyword>
<name>A0A7Y9H0T5_9ACTN</name>
<feature type="domain" description="Thiolase C-terminal" evidence="8">
    <location>
        <begin position="241"/>
        <end position="357"/>
    </location>
</feature>
<dbReference type="Pfam" id="PF00108">
    <property type="entry name" value="Thiolase_N"/>
    <property type="match status" value="1"/>
</dbReference>
<comment type="caution">
    <text evidence="9">The sequence shown here is derived from an EMBL/GenBank/DDBJ whole genome shotgun (WGS) entry which is preliminary data.</text>
</comment>
<evidence type="ECO:0000256" key="2">
    <source>
        <dbReference type="ARBA" id="ARBA00022448"/>
    </source>
</evidence>
<dbReference type="InterPro" id="IPR020616">
    <property type="entry name" value="Thiolase_N"/>
</dbReference>
<dbReference type="Gene3D" id="3.40.47.10">
    <property type="match status" value="1"/>
</dbReference>
<keyword evidence="4" id="KW-0445">Lipid transport</keyword>
<dbReference type="EC" id="2.3.1.176" evidence="1"/>
<evidence type="ECO:0000313" key="10">
    <source>
        <dbReference type="Proteomes" id="UP000549911"/>
    </source>
</evidence>
<accession>A0A7Y9H0T5</accession>
<dbReference type="AlphaFoldDB" id="A0A7Y9H0T5"/>
<dbReference type="InterPro" id="IPR002155">
    <property type="entry name" value="Thiolase"/>
</dbReference>
<evidence type="ECO:0000256" key="1">
    <source>
        <dbReference type="ARBA" id="ARBA00012352"/>
    </source>
</evidence>
<feature type="domain" description="Thiolase N-terminal" evidence="7">
    <location>
        <begin position="24"/>
        <end position="207"/>
    </location>
</feature>
<dbReference type="Pfam" id="PF22691">
    <property type="entry name" value="Thiolase_C_1"/>
    <property type="match status" value="1"/>
</dbReference>
<evidence type="ECO:0000259" key="8">
    <source>
        <dbReference type="Pfam" id="PF22691"/>
    </source>
</evidence>
<dbReference type="PROSITE" id="PS00737">
    <property type="entry name" value="THIOLASE_2"/>
    <property type="match status" value="1"/>
</dbReference>
<dbReference type="InterPro" id="IPR016039">
    <property type="entry name" value="Thiolase-like"/>
</dbReference>
<dbReference type="GO" id="GO:0016747">
    <property type="term" value="F:acyltransferase activity, transferring groups other than amino-acyl groups"/>
    <property type="evidence" value="ECO:0007669"/>
    <property type="project" value="InterPro"/>
</dbReference>
<evidence type="ECO:0000259" key="7">
    <source>
        <dbReference type="Pfam" id="PF00108"/>
    </source>
</evidence>
<dbReference type="EMBL" id="JACCBW010000001">
    <property type="protein sequence ID" value="NYE35828.1"/>
    <property type="molecule type" value="Genomic_DNA"/>
</dbReference>
<keyword evidence="9" id="KW-0012">Acyltransferase</keyword>